<evidence type="ECO:0000256" key="2">
    <source>
        <dbReference type="ARBA" id="ARBA00022729"/>
    </source>
</evidence>
<dbReference type="Proteomes" id="UP000649259">
    <property type="component" value="Unassembled WGS sequence"/>
</dbReference>
<evidence type="ECO:0000256" key="1">
    <source>
        <dbReference type="ARBA" id="ARBA00004196"/>
    </source>
</evidence>
<name>A0ABQ3RVH9_9ACTN</name>
<feature type="chain" id="PRO_5046298641" evidence="3">
    <location>
        <begin position="25"/>
        <end position="366"/>
    </location>
</feature>
<sequence>MRTGRGPVVAVLAAALLTAPLASCGSGEEPDREGFTVGLLLPSRAVPRWEHADRPLIEAQVKKLCPGCRVEYANAENDVTRQREQMISMVTKGAEVLILDAADTRALRSSIQEARRAGVPVIAYDRLAEGPITGYVGFDGIQVGRLQGEALLRAMERRTGSGDADVVMMNGDPTSPNADSYRKGALSELDGEVRIARAYNTLDWSTQNAHTNMSAAVAALGPDGIDGVLAANDNIAAGVIAALKSAGVTKIPPVTGQDADLDAVRRIVTGEQYMTVYKPFVKEAAAVAEMAVAVGRGEDAGDTATTTVDSPTHKRIPAVLLQPTAVTARDIRRTLIDGGLYTTGQICTRELRAACDRAGITSGPGG</sequence>
<gene>
    <name evidence="5" type="ORF">Saso_15120</name>
</gene>
<comment type="subcellular location">
    <subcellularLocation>
        <location evidence="1">Cell envelope</location>
    </subcellularLocation>
</comment>
<keyword evidence="6" id="KW-1185">Reference proteome</keyword>
<dbReference type="PANTHER" id="PTHR30036">
    <property type="entry name" value="D-XYLOSE-BINDING PERIPLASMIC PROTEIN"/>
    <property type="match status" value="1"/>
</dbReference>
<dbReference type="SUPFAM" id="SSF53822">
    <property type="entry name" value="Periplasmic binding protein-like I"/>
    <property type="match status" value="1"/>
</dbReference>
<evidence type="ECO:0000256" key="3">
    <source>
        <dbReference type="SAM" id="SignalP"/>
    </source>
</evidence>
<dbReference type="RefSeq" id="WP_189928689.1">
    <property type="nucleotide sequence ID" value="NZ_BMSI01000030.1"/>
</dbReference>
<proteinExistence type="predicted"/>
<reference evidence="6" key="1">
    <citation type="submission" date="2023-07" db="EMBL/GenBank/DDBJ databases">
        <title>Whole genome shotgun sequence of Streptomyces cacaoi subsp. asoensis NBRC 13813.</title>
        <authorList>
            <person name="Komaki H."/>
            <person name="Tamura T."/>
        </authorList>
    </citation>
    <scope>NUCLEOTIDE SEQUENCE [LARGE SCALE GENOMIC DNA]</scope>
    <source>
        <strain evidence="6">NBRC 13813</strain>
    </source>
</reference>
<dbReference type="InterPro" id="IPR025997">
    <property type="entry name" value="SBP_2_dom"/>
</dbReference>
<dbReference type="Pfam" id="PF13407">
    <property type="entry name" value="Peripla_BP_4"/>
    <property type="match status" value="1"/>
</dbReference>
<evidence type="ECO:0000313" key="6">
    <source>
        <dbReference type="Proteomes" id="UP000649259"/>
    </source>
</evidence>
<dbReference type="InterPro" id="IPR050555">
    <property type="entry name" value="Bact_Solute-Bind_Prot2"/>
</dbReference>
<keyword evidence="2 3" id="KW-0732">Signal</keyword>
<accession>A0ABQ3RVH9</accession>
<dbReference type="EMBL" id="BNEB01000002">
    <property type="protein sequence ID" value="GHI59862.1"/>
    <property type="molecule type" value="Genomic_DNA"/>
</dbReference>
<dbReference type="GeneID" id="91469437"/>
<dbReference type="InterPro" id="IPR028082">
    <property type="entry name" value="Peripla_BP_I"/>
</dbReference>
<feature type="signal peptide" evidence="3">
    <location>
        <begin position="1"/>
        <end position="24"/>
    </location>
</feature>
<dbReference type="Gene3D" id="3.40.50.2300">
    <property type="match status" value="2"/>
</dbReference>
<protein>
    <submittedName>
        <fullName evidence="5">Solute-binding protein</fullName>
    </submittedName>
</protein>
<comment type="caution">
    <text evidence="5">The sequence shown here is derived from an EMBL/GenBank/DDBJ whole genome shotgun (WGS) entry which is preliminary data.</text>
</comment>
<organism evidence="5 6">
    <name type="scientific">Streptomyces asoensis</name>
    <dbReference type="NCBI Taxonomy" id="249586"/>
    <lineage>
        <taxon>Bacteria</taxon>
        <taxon>Bacillati</taxon>
        <taxon>Actinomycetota</taxon>
        <taxon>Actinomycetes</taxon>
        <taxon>Kitasatosporales</taxon>
        <taxon>Streptomycetaceae</taxon>
        <taxon>Streptomyces</taxon>
    </lineage>
</organism>
<evidence type="ECO:0000313" key="5">
    <source>
        <dbReference type="EMBL" id="GHI59862.1"/>
    </source>
</evidence>
<dbReference type="PANTHER" id="PTHR30036:SF1">
    <property type="entry name" value="D-XYLOSE-BINDING PERIPLASMIC PROTEIN"/>
    <property type="match status" value="1"/>
</dbReference>
<feature type="domain" description="Periplasmic binding protein" evidence="4">
    <location>
        <begin position="37"/>
        <end position="298"/>
    </location>
</feature>
<evidence type="ECO:0000259" key="4">
    <source>
        <dbReference type="Pfam" id="PF13407"/>
    </source>
</evidence>